<feature type="compositionally biased region" description="Polar residues" evidence="1">
    <location>
        <begin position="129"/>
        <end position="141"/>
    </location>
</feature>
<reference evidence="2 3" key="1">
    <citation type="submission" date="2019-10" db="EMBL/GenBank/DDBJ databases">
        <authorList>
            <person name="Palmer J.M."/>
        </authorList>
    </citation>
    <scope>NUCLEOTIDE SEQUENCE [LARGE SCALE GENOMIC DNA]</scope>
    <source>
        <strain evidence="2 3">TWF730</strain>
    </source>
</reference>
<gene>
    <name evidence="2" type="ORF">TWF730_007023</name>
</gene>
<dbReference type="EMBL" id="JAVHNS010000003">
    <property type="protein sequence ID" value="KAK6360908.1"/>
    <property type="molecule type" value="Genomic_DNA"/>
</dbReference>
<accession>A0AAV9VGH9</accession>
<feature type="region of interest" description="Disordered" evidence="1">
    <location>
        <begin position="124"/>
        <end position="150"/>
    </location>
</feature>
<name>A0AAV9VGH9_9PEZI</name>
<dbReference type="Proteomes" id="UP001373714">
    <property type="component" value="Unassembled WGS sequence"/>
</dbReference>
<evidence type="ECO:0000313" key="2">
    <source>
        <dbReference type="EMBL" id="KAK6360908.1"/>
    </source>
</evidence>
<comment type="caution">
    <text evidence="2">The sequence shown here is derived from an EMBL/GenBank/DDBJ whole genome shotgun (WGS) entry which is preliminary data.</text>
</comment>
<sequence length="306" mass="34392">MSLLSFADLLEHEDTDIRLGADTVVDWSTAPLDTSETDQSQLMDLDQYIYTPNTNTATTTTLVVSEAIWPDTEIDSLGAEPALTGPELDNFLRDSYSHCNLSPKITDVCPTPTPVLVTDLVPQARVPDTNKTSNSRPQRTGNPKPLKEIKQRSATISAITTRPPPAWKVGPCIKTFRCGTPQKRRLKSDEKKQRVIMLEVGACIPCRLSKTKLLLNNAIRPLDVMRRYAWQELGISSTNYTDLGLRIEFEELLDDLMQRGLKAPLPQFTPQGGTEQYSLDSRDAWTMHWDELPHVLSPMNKPYLQK</sequence>
<protein>
    <submittedName>
        <fullName evidence="2">Uncharacterized protein</fullName>
    </submittedName>
</protein>
<evidence type="ECO:0000313" key="3">
    <source>
        <dbReference type="Proteomes" id="UP001373714"/>
    </source>
</evidence>
<evidence type="ECO:0000256" key="1">
    <source>
        <dbReference type="SAM" id="MobiDB-lite"/>
    </source>
</evidence>
<proteinExistence type="predicted"/>
<dbReference type="AlphaFoldDB" id="A0AAV9VGH9"/>
<keyword evidence="3" id="KW-1185">Reference proteome</keyword>
<organism evidence="2 3">
    <name type="scientific">Orbilia blumenaviensis</name>
    <dbReference type="NCBI Taxonomy" id="1796055"/>
    <lineage>
        <taxon>Eukaryota</taxon>
        <taxon>Fungi</taxon>
        <taxon>Dikarya</taxon>
        <taxon>Ascomycota</taxon>
        <taxon>Pezizomycotina</taxon>
        <taxon>Orbiliomycetes</taxon>
        <taxon>Orbiliales</taxon>
        <taxon>Orbiliaceae</taxon>
        <taxon>Orbilia</taxon>
    </lineage>
</organism>